<name>A0A6B2FTW5_9LACO</name>
<evidence type="ECO:0000256" key="1">
    <source>
        <dbReference type="ARBA" id="ARBA00022801"/>
    </source>
</evidence>
<proteinExistence type="predicted"/>
<dbReference type="InterPro" id="IPR050300">
    <property type="entry name" value="GDXG_lipolytic_enzyme"/>
</dbReference>
<evidence type="ECO:0000259" key="2">
    <source>
        <dbReference type="Pfam" id="PF20434"/>
    </source>
</evidence>
<feature type="domain" description="BD-FAE-like" evidence="2">
    <location>
        <begin position="30"/>
        <end position="243"/>
    </location>
</feature>
<keyword evidence="1 3" id="KW-0378">Hydrolase</keyword>
<dbReference type="PANTHER" id="PTHR48081:SF6">
    <property type="entry name" value="PEPTIDASE S9 PROLYL OLIGOPEPTIDASE CATALYTIC DOMAIN-CONTAINING PROTEIN"/>
    <property type="match status" value="1"/>
</dbReference>
<organism evidence="3">
    <name type="scientific">Lactobacillus paragasseri</name>
    <dbReference type="NCBI Taxonomy" id="2107999"/>
    <lineage>
        <taxon>Bacteria</taxon>
        <taxon>Bacillati</taxon>
        <taxon>Bacillota</taxon>
        <taxon>Bacilli</taxon>
        <taxon>Lactobacillales</taxon>
        <taxon>Lactobacillaceae</taxon>
        <taxon>Lactobacillus</taxon>
    </lineage>
</organism>
<comment type="caution">
    <text evidence="3">The sequence shown here is derived from an EMBL/GenBank/DDBJ whole genome shotgun (WGS) entry which is preliminary data.</text>
</comment>
<dbReference type="PANTHER" id="PTHR48081">
    <property type="entry name" value="AB HYDROLASE SUPERFAMILY PROTEIN C4A8.06C"/>
    <property type="match status" value="1"/>
</dbReference>
<protein>
    <submittedName>
        <fullName evidence="3">Alpha/beta hydrolase</fullName>
    </submittedName>
</protein>
<dbReference type="InterPro" id="IPR049492">
    <property type="entry name" value="BD-FAE-like_dom"/>
</dbReference>
<dbReference type="Gene3D" id="3.40.50.1820">
    <property type="entry name" value="alpha/beta hydrolase"/>
    <property type="match status" value="1"/>
</dbReference>
<accession>A0A6B2FTW5</accession>
<dbReference type="EMBL" id="JAADJO010000008">
    <property type="protein sequence ID" value="NDJ73794.1"/>
    <property type="molecule type" value="Genomic_DNA"/>
</dbReference>
<gene>
    <name evidence="3" type="ORF">GWG61_04660</name>
</gene>
<dbReference type="RefSeq" id="WP_162013978.1">
    <property type="nucleotide sequence ID" value="NZ_CAZZQF010000001.1"/>
</dbReference>
<dbReference type="AlphaFoldDB" id="A0A6B2FTW5"/>
<dbReference type="SUPFAM" id="SSF53474">
    <property type="entry name" value="alpha/beta-Hydrolases"/>
    <property type="match status" value="1"/>
</dbReference>
<reference evidence="3" key="1">
    <citation type="submission" date="2020-01" db="EMBL/GenBank/DDBJ databases">
        <title>Vaginal microbiome of pregnant Indian women: Insights into the genome of dominants Lactobacillus species.</title>
        <authorList>
            <person name="Das B."/>
            <person name="Mehta O."/>
            <person name="Ghosh T.S."/>
            <person name="Kothidar A."/>
            <person name="Gowtham M.R."/>
            <person name="Mitra R."/>
            <person name="Kshetrapal P."/>
            <person name="Wadhwa N."/>
            <person name="Thiruvengadam R."/>
            <person name="Nair G.B."/>
            <person name="Bhatnagar S."/>
            <person name="Das B."/>
        </authorList>
    </citation>
    <scope>NUCLEOTIDE SEQUENCE</scope>
    <source>
        <strain evidence="3">Indica</strain>
    </source>
</reference>
<dbReference type="GO" id="GO:0016787">
    <property type="term" value="F:hydrolase activity"/>
    <property type="evidence" value="ECO:0007669"/>
    <property type="project" value="UniProtKB-KW"/>
</dbReference>
<evidence type="ECO:0000313" key="3">
    <source>
        <dbReference type="EMBL" id="NDJ73794.1"/>
    </source>
</evidence>
<dbReference type="Pfam" id="PF20434">
    <property type="entry name" value="BD-FAE"/>
    <property type="match status" value="1"/>
</dbReference>
<dbReference type="InterPro" id="IPR029058">
    <property type="entry name" value="AB_hydrolase_fold"/>
</dbReference>
<sequence>MKCFKKNIGENGAEATFYLQEPNKEIDINRKSPVMIVVPGGAYMWTSWREEEPIALEFLGKGFSCIVAQYATEGLSFYDGKHDYSKEPVSAFPNPLVDLAKIVAYVRENAEKWDLDCNSINVIGFSAGGNLTAQLGVYWNTDWLEKLVEKPRKEYQPNSICLSYGAPHMAKTPEKDRYRQTKKMSGPNMIDYATLGNDQSEERVRLVNMVDTVSQDVPPTFIWHTMEDPYVPVASALHFASQLEEKMVPFELHIYQKGKHGLALADLRTDSKKDRSQSNEQAATWKRLYLGWLKENKLINLF</sequence>